<protein>
    <submittedName>
        <fullName evidence="1">Uncharacterized protein</fullName>
    </submittedName>
</protein>
<dbReference type="AlphaFoldDB" id="A0A0K2UX06"/>
<reference evidence="1" key="1">
    <citation type="submission" date="2014-05" db="EMBL/GenBank/DDBJ databases">
        <authorList>
            <person name="Chronopoulou M."/>
        </authorList>
    </citation>
    <scope>NUCLEOTIDE SEQUENCE</scope>
    <source>
        <tissue evidence="1">Whole organism</tissue>
    </source>
</reference>
<dbReference type="EMBL" id="HACA01025432">
    <property type="protein sequence ID" value="CDW42793.1"/>
    <property type="molecule type" value="Transcribed_RNA"/>
</dbReference>
<accession>A0A0K2UX06</accession>
<organism evidence="1">
    <name type="scientific">Lepeophtheirus salmonis</name>
    <name type="common">Salmon louse</name>
    <name type="synonym">Caligus salmonis</name>
    <dbReference type="NCBI Taxonomy" id="72036"/>
    <lineage>
        <taxon>Eukaryota</taxon>
        <taxon>Metazoa</taxon>
        <taxon>Ecdysozoa</taxon>
        <taxon>Arthropoda</taxon>
        <taxon>Crustacea</taxon>
        <taxon>Multicrustacea</taxon>
        <taxon>Hexanauplia</taxon>
        <taxon>Copepoda</taxon>
        <taxon>Siphonostomatoida</taxon>
        <taxon>Caligidae</taxon>
        <taxon>Lepeophtheirus</taxon>
    </lineage>
</organism>
<sequence length="22" mass="2506">MQQQSGGFQFFLQFGIILSTID</sequence>
<name>A0A0K2UX06_LEPSM</name>
<evidence type="ECO:0000313" key="1">
    <source>
        <dbReference type="EMBL" id="CDW42793.1"/>
    </source>
</evidence>
<proteinExistence type="predicted"/>